<reference evidence="2" key="1">
    <citation type="submission" date="2016-10" db="EMBL/GenBank/DDBJ databases">
        <authorList>
            <person name="de Groot N.N."/>
        </authorList>
    </citation>
    <scope>NUCLEOTIDE SEQUENCE</scope>
</reference>
<organism evidence="2">
    <name type="scientific">hydrothermal vent metagenome</name>
    <dbReference type="NCBI Taxonomy" id="652676"/>
    <lineage>
        <taxon>unclassified sequences</taxon>
        <taxon>metagenomes</taxon>
        <taxon>ecological metagenomes</taxon>
    </lineage>
</organism>
<dbReference type="PANTHER" id="PTHR21043">
    <property type="entry name" value="IOJAP SUPERFAMILY ORTHOLOG"/>
    <property type="match status" value="1"/>
</dbReference>
<dbReference type="PANTHER" id="PTHR21043:SF0">
    <property type="entry name" value="MITOCHONDRIAL ASSEMBLY OF RIBOSOMAL LARGE SUBUNIT PROTEIN 1"/>
    <property type="match status" value="1"/>
</dbReference>
<sequence length="114" mass="13113">MIENIDDRVKFITELLDDKKATDIEVFDLDDVDYIAKKVILSTSISGKHTDALFNHLKIALKSENEDILASDETDDWTVADLGDVLIHIMTPEYRELYSLETFLEELKSKSNYN</sequence>
<dbReference type="InterPro" id="IPR004394">
    <property type="entry name" value="Iojap/RsfS/C7orf30"/>
</dbReference>
<dbReference type="NCBIfam" id="TIGR00090">
    <property type="entry name" value="rsfS_iojap_ybeB"/>
    <property type="match status" value="1"/>
</dbReference>
<dbReference type="GO" id="GO:0090071">
    <property type="term" value="P:negative regulation of ribosome biogenesis"/>
    <property type="evidence" value="ECO:0007669"/>
    <property type="project" value="TreeGrafter"/>
</dbReference>
<dbReference type="Gene3D" id="3.30.460.10">
    <property type="entry name" value="Beta Polymerase, domain 2"/>
    <property type="match status" value="1"/>
</dbReference>
<dbReference type="SUPFAM" id="SSF81301">
    <property type="entry name" value="Nucleotidyltransferase"/>
    <property type="match status" value="1"/>
</dbReference>
<proteinExistence type="inferred from homology"/>
<dbReference type="EMBL" id="FRYL01000038">
    <property type="protein sequence ID" value="SHO81402.1"/>
    <property type="molecule type" value="Genomic_DNA"/>
</dbReference>
<accession>A0A1W1EKT2</accession>
<dbReference type="GO" id="GO:0017148">
    <property type="term" value="P:negative regulation of translation"/>
    <property type="evidence" value="ECO:0007669"/>
    <property type="project" value="TreeGrafter"/>
</dbReference>
<dbReference type="GO" id="GO:0043023">
    <property type="term" value="F:ribosomal large subunit binding"/>
    <property type="evidence" value="ECO:0007669"/>
    <property type="project" value="TreeGrafter"/>
</dbReference>
<dbReference type="InterPro" id="IPR043519">
    <property type="entry name" value="NT_sf"/>
</dbReference>
<gene>
    <name evidence="2" type="ORF">MNB_SV-15-969</name>
</gene>
<evidence type="ECO:0000256" key="1">
    <source>
        <dbReference type="ARBA" id="ARBA00010574"/>
    </source>
</evidence>
<dbReference type="HAMAP" id="MF_01477">
    <property type="entry name" value="Iojap_RsfS"/>
    <property type="match status" value="1"/>
</dbReference>
<name>A0A1W1EKT2_9ZZZZ</name>
<comment type="similarity">
    <text evidence="1">Belongs to the Iojap/RsfS family.</text>
</comment>
<evidence type="ECO:0000313" key="2">
    <source>
        <dbReference type="EMBL" id="SHO81402.1"/>
    </source>
</evidence>
<dbReference type="Pfam" id="PF02410">
    <property type="entry name" value="RsfS"/>
    <property type="match status" value="1"/>
</dbReference>
<dbReference type="AlphaFoldDB" id="A0A1W1EKT2"/>
<protein>
    <submittedName>
        <fullName evidence="2">Iojap protein</fullName>
    </submittedName>
</protein>